<gene>
    <name evidence="4" type="ORF">H8S45_02110</name>
</gene>
<reference evidence="4" key="1">
    <citation type="submission" date="2020-08" db="EMBL/GenBank/DDBJ databases">
        <title>Genome public.</title>
        <authorList>
            <person name="Liu C."/>
            <person name="Sun Q."/>
        </authorList>
    </citation>
    <scope>NUCLEOTIDE SEQUENCE</scope>
    <source>
        <strain evidence="4">NSJ-28</strain>
    </source>
</reference>
<dbReference type="SUPFAM" id="SSF56796">
    <property type="entry name" value="Dehydroquinate synthase-like"/>
    <property type="match status" value="1"/>
</dbReference>
<proteinExistence type="predicted"/>
<dbReference type="EMBL" id="JACOPL010000002">
    <property type="protein sequence ID" value="MBC5724264.1"/>
    <property type="molecule type" value="Genomic_DNA"/>
</dbReference>
<dbReference type="RefSeq" id="WP_054326620.1">
    <property type="nucleotide sequence ID" value="NZ_JACOPL010000002.1"/>
</dbReference>
<dbReference type="InterPro" id="IPR039697">
    <property type="entry name" value="Alcohol_dehydrogenase_Fe"/>
</dbReference>
<evidence type="ECO:0000313" key="4">
    <source>
        <dbReference type="EMBL" id="MBC5724264.1"/>
    </source>
</evidence>
<dbReference type="Pfam" id="PF00465">
    <property type="entry name" value="Fe-ADH"/>
    <property type="match status" value="1"/>
</dbReference>
<protein>
    <submittedName>
        <fullName evidence="4">Iron-containing alcohol dehydrogenase</fullName>
    </submittedName>
</protein>
<evidence type="ECO:0000259" key="2">
    <source>
        <dbReference type="Pfam" id="PF00465"/>
    </source>
</evidence>
<dbReference type="Gene3D" id="3.40.50.1970">
    <property type="match status" value="1"/>
</dbReference>
<feature type="domain" description="Fe-containing alcohol dehydrogenase-like C-terminal" evidence="3">
    <location>
        <begin position="177"/>
        <end position="374"/>
    </location>
</feature>
<dbReference type="Gene3D" id="1.20.1090.10">
    <property type="entry name" value="Dehydroquinate synthase-like - alpha domain"/>
    <property type="match status" value="1"/>
</dbReference>
<evidence type="ECO:0000256" key="1">
    <source>
        <dbReference type="ARBA" id="ARBA00023002"/>
    </source>
</evidence>
<name>A0A923LUK3_9FIRM</name>
<keyword evidence="5" id="KW-1185">Reference proteome</keyword>
<dbReference type="GO" id="GO:0046872">
    <property type="term" value="F:metal ion binding"/>
    <property type="evidence" value="ECO:0007669"/>
    <property type="project" value="InterPro"/>
</dbReference>
<dbReference type="InterPro" id="IPR001670">
    <property type="entry name" value="ADH_Fe/GldA"/>
</dbReference>
<feature type="domain" description="Alcohol dehydrogenase iron-type/glycerol dehydrogenase GldA" evidence="2">
    <location>
        <begin position="28"/>
        <end position="164"/>
    </location>
</feature>
<evidence type="ECO:0000259" key="3">
    <source>
        <dbReference type="Pfam" id="PF25137"/>
    </source>
</evidence>
<dbReference type="AlphaFoldDB" id="A0A923LUK3"/>
<accession>A0A923LUK3</accession>
<sequence>MQLFCVKPKVHCIDTFAAFAAEFALGPRDLLLTETFLYERFIKAAGLSCPIILKDKYDAGEPKEETVDQILADMQPFPIDRVVAVGGGSVIDIAKVLIIRDARPIGRIIRGEQPFETDKQLIILPTTCGTGSEVTFGGIITMKDTGLKTAIMDERLSADHAVLVPELVAELPIKFFIHCSVDALGHSMESYVSAARGNEMARAVGARAVQLILNGYRQLIEKGAAYKALLAKDFIQASCLAGMAVNNGGAGPVHALAYPLGEKYKISHGESIYQFLTAVFSIYDQIRPEGALAELKDIVEKPLQEAGFAGEAPVFERLEKMLNQLYPNRPLRETGMTEQDIKPFTESIFASKQRLLVASYVPFTREQAAEIYRRRF</sequence>
<keyword evidence="1" id="KW-0560">Oxidoreductase</keyword>
<dbReference type="PANTHER" id="PTHR11496">
    <property type="entry name" value="ALCOHOL DEHYDROGENASE"/>
    <property type="match status" value="1"/>
</dbReference>
<dbReference type="Proteomes" id="UP000606499">
    <property type="component" value="Unassembled WGS sequence"/>
</dbReference>
<dbReference type="Pfam" id="PF25137">
    <property type="entry name" value="ADH_Fe_C"/>
    <property type="match status" value="1"/>
</dbReference>
<dbReference type="InterPro" id="IPR056798">
    <property type="entry name" value="ADH_Fe_C"/>
</dbReference>
<evidence type="ECO:0000313" key="5">
    <source>
        <dbReference type="Proteomes" id="UP000606499"/>
    </source>
</evidence>
<organism evidence="4 5">
    <name type="scientific">Agathobaculum faecis</name>
    <dbReference type="NCBI Taxonomy" id="2763013"/>
    <lineage>
        <taxon>Bacteria</taxon>
        <taxon>Bacillati</taxon>
        <taxon>Bacillota</taxon>
        <taxon>Clostridia</taxon>
        <taxon>Eubacteriales</taxon>
        <taxon>Butyricicoccaceae</taxon>
        <taxon>Agathobaculum</taxon>
    </lineage>
</organism>
<dbReference type="GO" id="GO:0004022">
    <property type="term" value="F:alcohol dehydrogenase (NAD+) activity"/>
    <property type="evidence" value="ECO:0007669"/>
    <property type="project" value="TreeGrafter"/>
</dbReference>
<comment type="caution">
    <text evidence="4">The sequence shown here is derived from an EMBL/GenBank/DDBJ whole genome shotgun (WGS) entry which is preliminary data.</text>
</comment>
<dbReference type="PANTHER" id="PTHR11496:SF83">
    <property type="entry name" value="HYDROXYACID-OXOACID TRANSHYDROGENASE, MITOCHONDRIAL"/>
    <property type="match status" value="1"/>
</dbReference>